<dbReference type="PANTHER" id="PTHR30250">
    <property type="entry name" value="PST FAMILY PREDICTED COLANIC ACID TRANSPORTER"/>
    <property type="match status" value="1"/>
</dbReference>
<feature type="transmembrane region" description="Helical" evidence="7">
    <location>
        <begin position="345"/>
        <end position="364"/>
    </location>
</feature>
<dbReference type="GO" id="GO:0005886">
    <property type="term" value="C:plasma membrane"/>
    <property type="evidence" value="ECO:0007669"/>
    <property type="project" value="UniProtKB-SubCell"/>
</dbReference>
<evidence type="ECO:0000256" key="4">
    <source>
        <dbReference type="ARBA" id="ARBA00022692"/>
    </source>
</evidence>
<evidence type="ECO:0000256" key="2">
    <source>
        <dbReference type="ARBA" id="ARBA00007430"/>
    </source>
</evidence>
<sequence>MTASNVIAQAFAYGSLLLLTRWLSPASFGTVSVGAALVYLGVLLVDRGTWGSIVVQHNLSRAGLVRAFQRCLLVAIVLAVIMAASANAVVDKFASNGDAKAVAVLALCLPLHAIAVVPTALLQKSMRFRPLGALTLGANALSAVVAVGMALGGFGVWALVARQLVLFGMLAVLASVLCLPALRAQCSGHDPVHDEEPAEVGSRWFFLYSLAYVLNSNIPYFVVGRSGDAALVGLYSVACTIALAPSTQIAGQVGKVLFAATASQPDTCRERTEQSVQLMSIVMLPLLPIGVLTAPTILPAAFGAEWKPMVSAFQILLVVGVCQAVVDCIVEPITGTGHISLRAKAMVAQCLTTVLALGILVPLAGIRGAAAAQLLAFVPIAAVLTVAGTHRAGTTPRALWGRLRPVAAGLSLQLIVTFSVLIVLIACGAGNSVSACVAAAVGYLACVPVLLPTLLRMRS</sequence>
<keyword evidence="5 7" id="KW-1133">Transmembrane helix</keyword>
<feature type="transmembrane region" description="Helical" evidence="7">
    <location>
        <begin position="278"/>
        <end position="298"/>
    </location>
</feature>
<evidence type="ECO:0000256" key="1">
    <source>
        <dbReference type="ARBA" id="ARBA00004651"/>
    </source>
</evidence>
<feature type="transmembrane region" description="Helical" evidence="7">
    <location>
        <begin position="432"/>
        <end position="455"/>
    </location>
</feature>
<feature type="transmembrane region" description="Helical" evidence="7">
    <location>
        <begin position="101"/>
        <end position="122"/>
    </location>
</feature>
<proteinExistence type="inferred from homology"/>
<dbReference type="PANTHER" id="PTHR30250:SF10">
    <property type="entry name" value="LIPOPOLYSACCHARIDE BIOSYNTHESIS PROTEIN WZXC"/>
    <property type="match status" value="1"/>
</dbReference>
<feature type="transmembrane region" description="Helical" evidence="7">
    <location>
        <begin position="310"/>
        <end position="333"/>
    </location>
</feature>
<organism evidence="8 9">
    <name type="scientific">Mycobacterium aquaticum</name>
    <dbReference type="NCBI Taxonomy" id="1927124"/>
    <lineage>
        <taxon>Bacteria</taxon>
        <taxon>Bacillati</taxon>
        <taxon>Actinomycetota</taxon>
        <taxon>Actinomycetes</taxon>
        <taxon>Mycobacteriales</taxon>
        <taxon>Mycobacteriaceae</taxon>
        <taxon>Mycobacterium</taxon>
    </lineage>
</organism>
<evidence type="ECO:0000256" key="3">
    <source>
        <dbReference type="ARBA" id="ARBA00022475"/>
    </source>
</evidence>
<keyword evidence="6 7" id="KW-0472">Membrane</keyword>
<comment type="similarity">
    <text evidence="2">Belongs to the polysaccharide synthase family.</text>
</comment>
<feature type="transmembrane region" description="Helical" evidence="7">
    <location>
        <begin position="405"/>
        <end position="426"/>
    </location>
</feature>
<evidence type="ECO:0000313" key="8">
    <source>
        <dbReference type="EMBL" id="ORA26995.1"/>
    </source>
</evidence>
<comment type="caution">
    <text evidence="8">The sequence shown here is derived from an EMBL/GenBank/DDBJ whole genome shotgun (WGS) entry which is preliminary data.</text>
</comment>
<dbReference type="EMBL" id="MVHF01000047">
    <property type="protein sequence ID" value="ORA26995.1"/>
    <property type="molecule type" value="Genomic_DNA"/>
</dbReference>
<feature type="transmembrane region" description="Helical" evidence="7">
    <location>
        <begin position="26"/>
        <end position="46"/>
    </location>
</feature>
<evidence type="ECO:0008006" key="10">
    <source>
        <dbReference type="Google" id="ProtNLM"/>
    </source>
</evidence>
<dbReference type="AlphaFoldDB" id="A0A1X0AAR2"/>
<evidence type="ECO:0000256" key="7">
    <source>
        <dbReference type="SAM" id="Phobius"/>
    </source>
</evidence>
<dbReference type="InterPro" id="IPR050833">
    <property type="entry name" value="Poly_Biosynth_Transport"/>
</dbReference>
<gene>
    <name evidence="8" type="ORF">BST13_31120</name>
</gene>
<comment type="subcellular location">
    <subcellularLocation>
        <location evidence="1">Cell membrane</location>
        <topology evidence="1">Multi-pass membrane protein</topology>
    </subcellularLocation>
</comment>
<feature type="transmembrane region" description="Helical" evidence="7">
    <location>
        <begin position="370"/>
        <end position="393"/>
    </location>
</feature>
<dbReference type="Proteomes" id="UP000192448">
    <property type="component" value="Unassembled WGS sequence"/>
</dbReference>
<keyword evidence="9" id="KW-1185">Reference proteome</keyword>
<keyword evidence="4 7" id="KW-0812">Transmembrane</keyword>
<evidence type="ECO:0000256" key="6">
    <source>
        <dbReference type="ARBA" id="ARBA00023136"/>
    </source>
</evidence>
<feature type="transmembrane region" description="Helical" evidence="7">
    <location>
        <begin position="164"/>
        <end position="182"/>
    </location>
</feature>
<feature type="transmembrane region" description="Helical" evidence="7">
    <location>
        <begin position="134"/>
        <end position="158"/>
    </location>
</feature>
<protein>
    <recommendedName>
        <fullName evidence="10">Polysaccharide biosynthesis protein</fullName>
    </recommendedName>
</protein>
<dbReference type="STRING" id="1927124.BST13_31120"/>
<name>A0A1X0AAR2_9MYCO</name>
<dbReference type="Pfam" id="PF13440">
    <property type="entry name" value="Polysacc_synt_3"/>
    <property type="match status" value="1"/>
</dbReference>
<evidence type="ECO:0000313" key="9">
    <source>
        <dbReference type="Proteomes" id="UP000192448"/>
    </source>
</evidence>
<feature type="transmembrane region" description="Helical" evidence="7">
    <location>
        <begin position="67"/>
        <end position="89"/>
    </location>
</feature>
<evidence type="ECO:0000256" key="5">
    <source>
        <dbReference type="ARBA" id="ARBA00022989"/>
    </source>
</evidence>
<reference evidence="8 9" key="1">
    <citation type="submission" date="2017-02" db="EMBL/GenBank/DDBJ databases">
        <title>The new phylogeny of genus Mycobacterium.</title>
        <authorList>
            <person name="Tortoli E."/>
            <person name="Trovato A."/>
            <person name="Cirillo D.M."/>
        </authorList>
    </citation>
    <scope>NUCLEOTIDE SEQUENCE [LARGE SCALE GENOMIC DNA]</scope>
    <source>
        <strain evidence="8 9">RW6</strain>
    </source>
</reference>
<keyword evidence="3" id="KW-1003">Cell membrane</keyword>
<accession>A0A1X0AAR2</accession>